<feature type="domain" description="DUF4797" evidence="2">
    <location>
        <begin position="281"/>
        <end position="301"/>
    </location>
</feature>
<organism evidence="3 4">
    <name type="scientific">Cherax quadricarinatus</name>
    <name type="common">Australian red claw crayfish</name>
    <dbReference type="NCBI Taxonomy" id="27406"/>
    <lineage>
        <taxon>Eukaryota</taxon>
        <taxon>Metazoa</taxon>
        <taxon>Ecdysozoa</taxon>
        <taxon>Arthropoda</taxon>
        <taxon>Crustacea</taxon>
        <taxon>Multicrustacea</taxon>
        <taxon>Malacostraca</taxon>
        <taxon>Eumalacostraca</taxon>
        <taxon>Eucarida</taxon>
        <taxon>Decapoda</taxon>
        <taxon>Pleocyemata</taxon>
        <taxon>Astacidea</taxon>
        <taxon>Parastacoidea</taxon>
        <taxon>Parastacidae</taxon>
        <taxon>Cherax</taxon>
    </lineage>
</organism>
<evidence type="ECO:0000259" key="2">
    <source>
        <dbReference type="Pfam" id="PF16051"/>
    </source>
</evidence>
<sequence length="312" mass="35469">MHAQRCPMAKLRAASQQSPEVLDQATKHKSTKTSILPSVIKRVTERKKKHEKFRRGQRNHSARSQERPSFFQKLHGDAASCLPPRPQMYSDDTWKTNQCRVVSPVTQQIFYSDGAHKLLLLTSGDQPLIYNENCEVHGRNSSHSSSMSKSVSCSSAVHSQPRQNVSGERLKNWRRNSFTFTTASKVYNNATARRHVEATHRSVSLEQDLQCLPSTANQKRNKPRKSTSVSSSLSSAVPSSTSFIKSDAAFHEDHNRRSHFRRAWSLFSIACNEVEKEKPPPQKILRQPTRHVYRRGISGLPIECTNRHIIFS</sequence>
<keyword evidence="4" id="KW-1185">Reference proteome</keyword>
<feature type="compositionally biased region" description="Low complexity" evidence="1">
    <location>
        <begin position="226"/>
        <end position="238"/>
    </location>
</feature>
<protein>
    <recommendedName>
        <fullName evidence="2">DUF4797 domain-containing protein</fullName>
    </recommendedName>
</protein>
<feature type="compositionally biased region" description="Basic residues" evidence="1">
    <location>
        <begin position="44"/>
        <end position="61"/>
    </location>
</feature>
<dbReference type="Pfam" id="PF16051">
    <property type="entry name" value="DUF4797"/>
    <property type="match status" value="1"/>
</dbReference>
<feature type="region of interest" description="Disordered" evidence="1">
    <location>
        <begin position="138"/>
        <end position="165"/>
    </location>
</feature>
<comment type="caution">
    <text evidence="3">The sequence shown here is derived from an EMBL/GenBank/DDBJ whole genome shotgun (WGS) entry which is preliminary data.</text>
</comment>
<evidence type="ECO:0000256" key="1">
    <source>
        <dbReference type="SAM" id="MobiDB-lite"/>
    </source>
</evidence>
<reference evidence="3" key="2">
    <citation type="submission" date="2024-01" db="EMBL/GenBank/DDBJ databases">
        <authorList>
            <person name="He J."/>
            <person name="Wang M."/>
            <person name="Zheng J."/>
            <person name="Liu Z."/>
        </authorList>
    </citation>
    <scope>NUCLEOTIDE SEQUENCE</scope>
    <source>
        <strain evidence="3">ZL_2023a</strain>
        <tissue evidence="3">Muscle</tissue>
    </source>
</reference>
<evidence type="ECO:0000313" key="3">
    <source>
        <dbReference type="EMBL" id="KAK8747129.1"/>
    </source>
</evidence>
<dbReference type="EMBL" id="JARKIK010000015">
    <property type="protein sequence ID" value="KAK8747129.1"/>
    <property type="molecule type" value="Genomic_DNA"/>
</dbReference>
<accession>A0AAW0Y2W8</accession>
<feature type="compositionally biased region" description="Polar residues" evidence="1">
    <location>
        <begin position="209"/>
        <end position="218"/>
    </location>
</feature>
<dbReference type="AlphaFoldDB" id="A0AAW0Y2W8"/>
<feature type="region of interest" description="Disordered" evidence="1">
    <location>
        <begin position="1"/>
        <end position="68"/>
    </location>
</feature>
<dbReference type="EMBL" id="JARKIK010000015">
    <property type="protein sequence ID" value="KAK8747130.1"/>
    <property type="molecule type" value="Genomic_DNA"/>
</dbReference>
<feature type="compositionally biased region" description="Low complexity" evidence="1">
    <location>
        <begin position="141"/>
        <end position="159"/>
    </location>
</feature>
<gene>
    <name evidence="3" type="ORF">OTU49_016635</name>
</gene>
<dbReference type="InterPro" id="IPR032050">
    <property type="entry name" value="DUF4797"/>
</dbReference>
<evidence type="ECO:0000313" key="4">
    <source>
        <dbReference type="Proteomes" id="UP001445076"/>
    </source>
</evidence>
<reference evidence="3 4" key="1">
    <citation type="journal article" date="2024" name="BMC Genomics">
        <title>Genome assembly of redclaw crayfish (Cherax quadricarinatus) provides insights into its immune adaptation and hypoxia tolerance.</title>
        <authorList>
            <person name="Liu Z."/>
            <person name="Zheng J."/>
            <person name="Li H."/>
            <person name="Fang K."/>
            <person name="Wang S."/>
            <person name="He J."/>
            <person name="Zhou D."/>
            <person name="Weng S."/>
            <person name="Chi M."/>
            <person name="Gu Z."/>
            <person name="He J."/>
            <person name="Li F."/>
            <person name="Wang M."/>
        </authorList>
    </citation>
    <scope>NUCLEOTIDE SEQUENCE [LARGE SCALE GENOMIC DNA]</scope>
    <source>
        <strain evidence="3">ZL_2023a</strain>
    </source>
</reference>
<proteinExistence type="predicted"/>
<dbReference type="Proteomes" id="UP001445076">
    <property type="component" value="Unassembled WGS sequence"/>
</dbReference>
<feature type="region of interest" description="Disordered" evidence="1">
    <location>
        <begin position="209"/>
        <end position="238"/>
    </location>
</feature>
<name>A0AAW0Y2W8_CHEQU</name>